<name>A0A839E4W5_9PSEU</name>
<dbReference type="EMBL" id="JACGWZ010000006">
    <property type="protein sequence ID" value="MBA8826875.1"/>
    <property type="molecule type" value="Genomic_DNA"/>
</dbReference>
<dbReference type="RefSeq" id="WP_182546048.1">
    <property type="nucleotide sequence ID" value="NZ_JACGWZ010000006.1"/>
</dbReference>
<proteinExistence type="predicted"/>
<keyword evidence="2" id="KW-0808">Transferase</keyword>
<dbReference type="Pfam" id="PF00583">
    <property type="entry name" value="Acetyltransf_1"/>
    <property type="match status" value="1"/>
</dbReference>
<evidence type="ECO:0000313" key="2">
    <source>
        <dbReference type="EMBL" id="MBA8826875.1"/>
    </source>
</evidence>
<comment type="caution">
    <text evidence="2">The sequence shown here is derived from an EMBL/GenBank/DDBJ whole genome shotgun (WGS) entry which is preliminary data.</text>
</comment>
<sequence>MLIRRELPQDAAAVHAVHAAAFHRPELPESTPREAPLVDELRDTSEWLPRLSLVAVEETVVGHVVCSRGRIDDHAALGLGPIGVLPAHQRRGVGSALMRAVLGAADALDEPIVVLLGSPNYYPRFGFGPAAEHGIHPPVAEWEPAFQACPLTGHDPEVRGTFRYPAPFDAR</sequence>
<dbReference type="Proteomes" id="UP000569329">
    <property type="component" value="Unassembled WGS sequence"/>
</dbReference>
<evidence type="ECO:0000259" key="1">
    <source>
        <dbReference type="PROSITE" id="PS51186"/>
    </source>
</evidence>
<dbReference type="CDD" id="cd04301">
    <property type="entry name" value="NAT_SF"/>
    <property type="match status" value="1"/>
</dbReference>
<evidence type="ECO:0000313" key="3">
    <source>
        <dbReference type="Proteomes" id="UP000569329"/>
    </source>
</evidence>
<gene>
    <name evidence="2" type="ORF">FHX42_004254</name>
</gene>
<dbReference type="Gene3D" id="3.40.630.30">
    <property type="match status" value="1"/>
</dbReference>
<reference evidence="2 3" key="1">
    <citation type="submission" date="2020-07" db="EMBL/GenBank/DDBJ databases">
        <title>Sequencing the genomes of 1000 actinobacteria strains.</title>
        <authorList>
            <person name="Klenk H.-P."/>
        </authorList>
    </citation>
    <scope>NUCLEOTIDE SEQUENCE [LARGE SCALE GENOMIC DNA]</scope>
    <source>
        <strain evidence="2 3">DSM 45975</strain>
    </source>
</reference>
<dbReference type="AlphaFoldDB" id="A0A839E4W5"/>
<organism evidence="2 3">
    <name type="scientific">Halosaccharopolyspora lacisalsi</name>
    <dbReference type="NCBI Taxonomy" id="1000566"/>
    <lineage>
        <taxon>Bacteria</taxon>
        <taxon>Bacillati</taxon>
        <taxon>Actinomycetota</taxon>
        <taxon>Actinomycetes</taxon>
        <taxon>Pseudonocardiales</taxon>
        <taxon>Pseudonocardiaceae</taxon>
        <taxon>Halosaccharopolyspora</taxon>
    </lineage>
</organism>
<keyword evidence="2" id="KW-0012">Acyltransferase</keyword>
<dbReference type="InterPro" id="IPR016181">
    <property type="entry name" value="Acyl_CoA_acyltransferase"/>
</dbReference>
<accession>A0A839E4W5</accession>
<dbReference type="InterPro" id="IPR000182">
    <property type="entry name" value="GNAT_dom"/>
</dbReference>
<protein>
    <submittedName>
        <fullName evidence="2">Putative acetyltransferase</fullName>
        <ecNumber evidence="2">2.3.1.-</ecNumber>
    </submittedName>
</protein>
<dbReference type="SUPFAM" id="SSF55729">
    <property type="entry name" value="Acyl-CoA N-acyltransferases (Nat)"/>
    <property type="match status" value="1"/>
</dbReference>
<keyword evidence="3" id="KW-1185">Reference proteome</keyword>
<feature type="domain" description="N-acetyltransferase" evidence="1">
    <location>
        <begin position="1"/>
        <end position="149"/>
    </location>
</feature>
<dbReference type="GO" id="GO:0016747">
    <property type="term" value="F:acyltransferase activity, transferring groups other than amino-acyl groups"/>
    <property type="evidence" value="ECO:0007669"/>
    <property type="project" value="InterPro"/>
</dbReference>
<dbReference type="PROSITE" id="PS51186">
    <property type="entry name" value="GNAT"/>
    <property type="match status" value="1"/>
</dbReference>
<dbReference type="EC" id="2.3.1.-" evidence="2"/>